<dbReference type="RefSeq" id="WP_110941533.1">
    <property type="nucleotide sequence ID" value="NZ_FQZV01000031.1"/>
</dbReference>
<accession>A0A1M6KJK8</accession>
<reference evidence="3" key="1">
    <citation type="submission" date="2016-11" db="EMBL/GenBank/DDBJ databases">
        <authorList>
            <person name="Varghese N."/>
            <person name="Submissions S."/>
        </authorList>
    </citation>
    <scope>NUCLEOTIDE SEQUENCE [LARGE SCALE GENOMIC DNA]</scope>
    <source>
        <strain evidence="3">DSM 17957</strain>
    </source>
</reference>
<protein>
    <submittedName>
        <fullName evidence="2">Uncharacterized protein YPO0396</fullName>
    </submittedName>
</protein>
<dbReference type="GO" id="GO:0000731">
    <property type="term" value="P:DNA synthesis involved in DNA repair"/>
    <property type="evidence" value="ECO:0007669"/>
    <property type="project" value="TreeGrafter"/>
</dbReference>
<dbReference type="PANTHER" id="PTHR32182:SF22">
    <property type="entry name" value="ATP-DEPENDENT ENDONUCLEASE, OLD FAMILY-RELATED"/>
    <property type="match status" value="1"/>
</dbReference>
<dbReference type="InterPro" id="IPR027417">
    <property type="entry name" value="P-loop_NTPase"/>
</dbReference>
<dbReference type="OrthoDB" id="174137at2"/>
<keyword evidence="1" id="KW-0175">Coiled coil</keyword>
<dbReference type="GO" id="GO:0006302">
    <property type="term" value="P:double-strand break repair"/>
    <property type="evidence" value="ECO:0007669"/>
    <property type="project" value="TreeGrafter"/>
</dbReference>
<evidence type="ECO:0000313" key="3">
    <source>
        <dbReference type="Proteomes" id="UP000184536"/>
    </source>
</evidence>
<dbReference type="Pfam" id="PF13558">
    <property type="entry name" value="SbcC_Walker_B"/>
    <property type="match status" value="1"/>
</dbReference>
<evidence type="ECO:0000313" key="2">
    <source>
        <dbReference type="EMBL" id="SHJ59099.1"/>
    </source>
</evidence>
<feature type="coiled-coil region" evidence="1">
    <location>
        <begin position="328"/>
        <end position="362"/>
    </location>
</feature>
<sequence>MKILKKMLLINWHYFWNEMIEFENINFLTGKNAAGKSTIIDALQLLLLGDTSGHFFNKAANEKSGRTLKGYLRGEQGDDGDVGYRYLREGRFTSYIACELYDSVKSTSFTLGVVFDCYGDGTEEHRFFILNEEIPQNRFIIEKVPMSFKDLRNYFHKHYKKGSFEFPDSNRRYQELLKGKLGGIKNKYFSLFKKAVPFTPITDIETFITEYVCDVKSPIDISLMQENIRHYKRLELDTDMMEQRLSHLQSIEQKYDAFMEEKQRLEIQRYIIERAKQEIAVENLLKLEEELAKDKAELQRLSCLQEEYVKMQDDMKGRKEKLIEDKISSDIYRKQDELTKQKRNLENQLENLKQEGKKTTDNIRKYGLLWRSNISRLKEEIHYENIVPAEIKESEHLLGEWNGLIGDAENISKAAEFFLQADMAQISDMSFEGFKRVKQQVEGFKERASGINHSYGQIRRSIEDKIQETKTQLEGLEKGIKPYDKRLLALRDHIQDALEKKYNRSIPVHILSDLLEINDMRWRNAVEAYLHTQKFYLFVEPEYFIDALKVYDQLKFQQGFYDWGLVDTGKIGTKRIKREPGSLAEEIITEHPYAQQFIDLVLGNVIKCDQVEALRNYTKSITDTCMLYQNFVARQLNPERWKTPYIGRKSIQDQIIGKQQELIQLAGILNICRDVVPLLKSLGDMEVLNNNEVEGILQVAEKMQQIPGLQELYHKIVNELGALDLTWITGLEHQIKQLEEQISQLGEKEKELIHLSGTLGEKIRNIEQDKIPKEQGELQMQGEKVSQMFDANWCIEIGEPRFAKELGARNSAQAVYQSFFSQVARTESQVGKKKSELTSVRAEYNRDYKMSYDIHQETNSLYDRELKELMNVRLPAYKKQIQDAKEKTYEQFRDDFLAKLKSNIDTVKGQIEELNGALKQSSFGNDRYRFVIQPKAEYKRYYDMITDEMLLEGFNISSQIFRDKHKDAIEELFKQIISDEAMANADARAQLEKNIKRFTDYRTYLHFDLVVTDDGDRNQRLSRTLLKKSGGETQTPFYISVLASFAQLYRIRQQNDSSNTVRLIVFDEAFSKMDSERIQESIKLLRRFGLQAVISAPPEKIGDIAALVDRNLCVIRDGNYSCVKAFDGKKLMEAVTDEL</sequence>
<organism evidence="2 3">
    <name type="scientific">Geosporobacter subterraneus DSM 17957</name>
    <dbReference type="NCBI Taxonomy" id="1121919"/>
    <lineage>
        <taxon>Bacteria</taxon>
        <taxon>Bacillati</taxon>
        <taxon>Bacillota</taxon>
        <taxon>Clostridia</taxon>
        <taxon>Peptostreptococcales</taxon>
        <taxon>Thermotaleaceae</taxon>
        <taxon>Geosporobacter</taxon>
    </lineage>
</organism>
<dbReference type="EMBL" id="FQZV01000031">
    <property type="protein sequence ID" value="SHJ59099.1"/>
    <property type="molecule type" value="Genomic_DNA"/>
</dbReference>
<dbReference type="Proteomes" id="UP000184536">
    <property type="component" value="Unassembled WGS sequence"/>
</dbReference>
<dbReference type="Gene3D" id="3.40.50.300">
    <property type="entry name" value="P-loop containing nucleotide triphosphate hydrolases"/>
    <property type="match status" value="2"/>
</dbReference>
<proteinExistence type="predicted"/>
<keyword evidence="3" id="KW-1185">Reference proteome</keyword>
<dbReference type="AlphaFoldDB" id="A0A1M6KJK8"/>
<dbReference type="PANTHER" id="PTHR32182">
    <property type="entry name" value="DNA REPLICATION AND REPAIR PROTEIN RECF"/>
    <property type="match status" value="1"/>
</dbReference>
<feature type="coiled-coil region" evidence="1">
    <location>
        <begin position="728"/>
        <end position="755"/>
    </location>
</feature>
<evidence type="ECO:0000256" key="1">
    <source>
        <dbReference type="SAM" id="Coils"/>
    </source>
</evidence>
<dbReference type="Pfam" id="PF13555">
    <property type="entry name" value="AAA_29"/>
    <property type="match status" value="1"/>
</dbReference>
<feature type="coiled-coil region" evidence="1">
    <location>
        <begin position="248"/>
        <end position="304"/>
    </location>
</feature>
<dbReference type="SUPFAM" id="SSF52540">
    <property type="entry name" value="P-loop containing nucleoside triphosphate hydrolases"/>
    <property type="match status" value="1"/>
</dbReference>
<name>A0A1M6KJK8_9FIRM</name>
<gene>
    <name evidence="2" type="ORF">SAMN02745975_02417</name>
</gene>
<dbReference type="STRING" id="1121919.SAMN02745975_02417"/>